<evidence type="ECO:0000256" key="6">
    <source>
        <dbReference type="SAM" id="MobiDB-lite"/>
    </source>
</evidence>
<keyword evidence="7" id="KW-0472">Membrane</keyword>
<feature type="compositionally biased region" description="Acidic residues" evidence="6">
    <location>
        <begin position="1784"/>
        <end position="1803"/>
    </location>
</feature>
<dbReference type="PROSITE" id="PS00135">
    <property type="entry name" value="TRYPSIN_SER"/>
    <property type="match status" value="1"/>
</dbReference>
<protein>
    <submittedName>
        <fullName evidence="10">Uncharacterized protein</fullName>
    </submittedName>
</protein>
<feature type="compositionally biased region" description="Low complexity" evidence="6">
    <location>
        <begin position="1308"/>
        <end position="1330"/>
    </location>
</feature>
<feature type="domain" description="Chitin-binding type-2" evidence="9">
    <location>
        <begin position="78"/>
        <end position="125"/>
    </location>
</feature>
<dbReference type="EMBL" id="WNWW01000089">
    <property type="protein sequence ID" value="KAF3430245.1"/>
    <property type="molecule type" value="Genomic_DNA"/>
</dbReference>
<feature type="region of interest" description="Disordered" evidence="6">
    <location>
        <begin position="2405"/>
        <end position="2445"/>
    </location>
</feature>
<dbReference type="InterPro" id="IPR002557">
    <property type="entry name" value="Chitin-bd_dom"/>
</dbReference>
<keyword evidence="2 5" id="KW-0378">Hydrolase</keyword>
<evidence type="ECO:0000259" key="8">
    <source>
        <dbReference type="PROSITE" id="PS50240"/>
    </source>
</evidence>
<dbReference type="PRINTS" id="PR00722">
    <property type="entry name" value="CHYMOTRYPSIN"/>
</dbReference>
<feature type="compositionally biased region" description="Polar residues" evidence="6">
    <location>
        <begin position="2106"/>
        <end position="2122"/>
    </location>
</feature>
<feature type="compositionally biased region" description="Polar residues" evidence="6">
    <location>
        <begin position="1337"/>
        <end position="1346"/>
    </location>
</feature>
<dbReference type="GO" id="GO:0005576">
    <property type="term" value="C:extracellular region"/>
    <property type="evidence" value="ECO:0007669"/>
    <property type="project" value="InterPro"/>
</dbReference>
<dbReference type="GO" id="GO:0004252">
    <property type="term" value="F:serine-type endopeptidase activity"/>
    <property type="evidence" value="ECO:0007669"/>
    <property type="project" value="InterPro"/>
</dbReference>
<dbReference type="Gene3D" id="2.40.10.10">
    <property type="entry name" value="Trypsin-like serine proteases"/>
    <property type="match status" value="2"/>
</dbReference>
<organism evidence="10 11">
    <name type="scientific">Frieseomelitta varia</name>
    <dbReference type="NCBI Taxonomy" id="561572"/>
    <lineage>
        <taxon>Eukaryota</taxon>
        <taxon>Metazoa</taxon>
        <taxon>Ecdysozoa</taxon>
        <taxon>Arthropoda</taxon>
        <taxon>Hexapoda</taxon>
        <taxon>Insecta</taxon>
        <taxon>Pterygota</taxon>
        <taxon>Neoptera</taxon>
        <taxon>Endopterygota</taxon>
        <taxon>Hymenoptera</taxon>
        <taxon>Apocrita</taxon>
        <taxon>Aculeata</taxon>
        <taxon>Apoidea</taxon>
        <taxon>Anthophila</taxon>
        <taxon>Apidae</taxon>
        <taxon>Frieseomelitta</taxon>
    </lineage>
</organism>
<evidence type="ECO:0000313" key="10">
    <source>
        <dbReference type="EMBL" id="KAF3430245.1"/>
    </source>
</evidence>
<evidence type="ECO:0000256" key="3">
    <source>
        <dbReference type="ARBA" id="ARBA00022825"/>
    </source>
</evidence>
<name>A0A833S3E9_9HYME</name>
<feature type="domain" description="Chitin-binding type-2" evidence="9">
    <location>
        <begin position="456"/>
        <end position="512"/>
    </location>
</feature>
<feature type="region of interest" description="Disordered" evidence="6">
    <location>
        <begin position="2676"/>
        <end position="2773"/>
    </location>
</feature>
<keyword evidence="3 5" id="KW-0720">Serine protease</keyword>
<reference evidence="10" key="1">
    <citation type="submission" date="2019-11" db="EMBL/GenBank/DDBJ databases">
        <title>The nuclear and mitochondrial genomes of Frieseomelitta varia - a highly eusocial stingless bee (Meliponini) with a permanently sterile worker caste.</title>
        <authorList>
            <person name="Freitas F.C.P."/>
            <person name="Lourenco A.P."/>
            <person name="Nunes F.M.F."/>
            <person name="Paschoal A.R."/>
            <person name="Abreu F.C.P."/>
            <person name="Barbin F.O."/>
            <person name="Bataglia L."/>
            <person name="Cardoso-Junior C.A.M."/>
            <person name="Cervoni M.S."/>
            <person name="Silva S.R."/>
            <person name="Dalarmi F."/>
            <person name="Del Lama M.A."/>
            <person name="Depintor T.S."/>
            <person name="Ferreira K.M."/>
            <person name="Goria P.S."/>
            <person name="Jaskot M.C."/>
            <person name="Lago D.C."/>
            <person name="Luna-Lucena D."/>
            <person name="Moda L.M."/>
            <person name="Nascimento L."/>
            <person name="Pedrino M."/>
            <person name="Rabico F.O."/>
            <person name="Sanches F.C."/>
            <person name="Santos D.E."/>
            <person name="Santos C.G."/>
            <person name="Vieira J."/>
            <person name="Lopes T.F."/>
            <person name="Barchuk A.R."/>
            <person name="Hartfelder K."/>
            <person name="Simoes Z.L.P."/>
            <person name="Bitondi M.M.G."/>
            <person name="Pinheiro D.G."/>
        </authorList>
    </citation>
    <scope>NUCLEOTIDE SEQUENCE</scope>
    <source>
        <strain evidence="10">USP_RPSP 00005682</strain>
        <tissue evidence="10">Whole individual</tissue>
    </source>
</reference>
<feature type="region of interest" description="Disordered" evidence="6">
    <location>
        <begin position="846"/>
        <end position="915"/>
    </location>
</feature>
<evidence type="ECO:0000256" key="7">
    <source>
        <dbReference type="SAM" id="Phobius"/>
    </source>
</evidence>
<dbReference type="Gene3D" id="2.170.140.10">
    <property type="entry name" value="Chitin binding domain"/>
    <property type="match status" value="10"/>
</dbReference>
<feature type="compositionally biased region" description="Polar residues" evidence="6">
    <location>
        <begin position="1356"/>
        <end position="1371"/>
    </location>
</feature>
<dbReference type="Pfam" id="PF01607">
    <property type="entry name" value="CBM_14"/>
    <property type="match status" value="10"/>
</dbReference>
<evidence type="ECO:0000256" key="4">
    <source>
        <dbReference type="ARBA" id="ARBA00023157"/>
    </source>
</evidence>
<accession>A0A833S3E9</accession>
<feature type="compositionally biased region" description="Low complexity" evidence="6">
    <location>
        <begin position="2736"/>
        <end position="2760"/>
    </location>
</feature>
<dbReference type="PANTHER" id="PTHR24253">
    <property type="entry name" value="TRANSMEMBRANE PROTEASE SERINE"/>
    <property type="match status" value="1"/>
</dbReference>
<keyword evidence="7" id="KW-1133">Transmembrane helix</keyword>
<feature type="compositionally biased region" description="Basic and acidic residues" evidence="6">
    <location>
        <begin position="41"/>
        <end position="55"/>
    </location>
</feature>
<keyword evidence="7" id="KW-0812">Transmembrane</keyword>
<feature type="domain" description="Peptidase S1" evidence="8">
    <location>
        <begin position="1585"/>
        <end position="1772"/>
    </location>
</feature>
<dbReference type="Pfam" id="PF00089">
    <property type="entry name" value="Trypsin"/>
    <property type="match status" value="2"/>
</dbReference>
<feature type="domain" description="Chitin-binding type-2" evidence="9">
    <location>
        <begin position="413"/>
        <end position="452"/>
    </location>
</feature>
<dbReference type="InterPro" id="IPR036508">
    <property type="entry name" value="Chitin-bd_dom_sf"/>
</dbReference>
<gene>
    <name evidence="10" type="ORF">E2986_11571</name>
</gene>
<dbReference type="InterPro" id="IPR009003">
    <property type="entry name" value="Peptidase_S1_PA"/>
</dbReference>
<dbReference type="GO" id="GO:0006508">
    <property type="term" value="P:proteolysis"/>
    <property type="evidence" value="ECO:0007669"/>
    <property type="project" value="UniProtKB-KW"/>
</dbReference>
<evidence type="ECO:0000256" key="5">
    <source>
        <dbReference type="RuleBase" id="RU363034"/>
    </source>
</evidence>
<feature type="compositionally biased region" description="Low complexity" evidence="6">
    <location>
        <begin position="1146"/>
        <end position="1183"/>
    </location>
</feature>
<feature type="region of interest" description="Disordered" evidence="6">
    <location>
        <begin position="1536"/>
        <end position="1573"/>
    </location>
</feature>
<sequence>MREVWEQNIVRMCCCRFKARACDDGDDDDDDDDDDDEGDNEPDKDANKDEEIEREPSRDLLLAVVVLTAVSYISSQQVPKCTSGTYLPHECNCNLKSLYYECVNGEFVERKCPGDRIFDEKKSQCVTPVYCPPTGYELIPNEDNCGLYYECKNGVKTEKTCENGLSFDEVKRMCSWPPSSDCERTDLVTLPSLLYTTKNSDDYKCPATGNTRLPHECSCTKFYSCEDGRKFLENCPDGMMYDYIRHVCDYSHNAICKHRTNNNDYATGNCVVSSECTAGSNERFAHPQICRLYYQCRGGRKCLRSCLDGHVFNPIIQSCDQPKNYPCQNNNDPTTTPKDLDCQCACENCIPRYPDNTNCSRYLECENNRKVSKECPPKLVYDPERQICDYPQNVNCSHPHCNEGEITHHECQCNLYYQCVNGRQKVVSCPPGSYFDWEDKVCRSPDVVRCYPRGCNGICPPNGITNLPHDDCHKYCKCTEGSTTIVLCDNKQIYDPKQQKCIPPENVKNQTCELFPCDPNSNSTSLIPHECLCDRYYECRKGGKHLVVCPNGLYFDYVKERCVESKDAHCYKREPCSKDPDCGDIKCIIDGSTSPHKDCRKYCVCRNGYGITENCPQGLYFDKVSGKCAWPENVDLAKNCPPFNCTDNRIPHECNCATYYQCEKGDKYREKCDGSYFDYVLGKCVDITENPHCYHEYSKNREVDDCVEHCPKQTSVRPVIQMRHKKCSQYCVCSMGAPYIVKCPDVLCVLLVVIVVAATKEQCQTDGCPKTPQNCGPHKRCLEEINNNVTQHIPYPDDCHKFYKCAEGEAYLLCCPLIDPNGSKRLVFNPELQVCDWPHNVENPEAKCDNVNPTEPTTKPTTTPTKPTITTTEPTTTITESTTTTTEPTTTTTEPITTTTESTTEPITLPPNKDCGTNETKLIAYEPDCTKKPYRMIYNNFYPSLSFLLIAGITRFVLVYDARYCEEPFVHVGSRKENLDRRPPSQRAAEYRHRFPNLCRTIYSRNCCKIDEEPDIFPQDNSIDDGSPGRPFVTTHGPIESNDIPEYFSRPKPINEKKPSETYSTEETTNAYTTQSIRTQATTVKETTKVATKKPVPTTSQRPTTLETATRPPTTTQTFIETTKFVSKKPIHSSTTHKPVHSTVQRPTNATTSTTTQSTTDRTTESTTSKTIITTTQRVTPVTRFPPRNATTARPLTHATTRKPTTSTKKPTISTTRRPTSTTKKPTTPSKRPSSSSTTVKPTTNISLTTLSLSTTTTKPLLTSIKHRPTIATTTENVPFSTETKPLTTTTESVTVQKFTTSVATTRPTQKVKPTTVRTTTTAKPLTTAPRPKPTKISSATTTPNPISKPEHATTTEKTGPLSSINVSTVAVTKPRPTVDSTKPTKPWSKPTSSKPTSTTPPTVLGSTVTNTSFASSSSIDTTTISTPAYVPTTKVSVVNQTTEETFQTTYSPGLVTWTSSSDDTTAKTPEMSSTVTTQPDQKILRMLYDDVSSVPNAKPTTETSTEHVTKRPTILTTLSSIASVTIDTELPVPMETLNMSDYKQESQEEREKEKRNVLERSNRDDTGSSSLTNIEYPFSNMAALLRFANSSSRASIPQCLCLQCAEEDCSQSRESSVAIAVRSGNGLGNVPPSDLLLRIGEHDLANEDEPYGYQERRVQIVASHPQFDPRTFEYDLALLRFYEPLSPFQPNVLPICLPDDDETYVGRTAYVTGWGRLYDEGPLPSTLQEVAVPVINNTMCEIMYRNAGYIEHIPHIFICAGWRNGGFDSCEIYAICISSEERVEEDNDEDDDDDDDDDEEASLGDRNLKHRREVSRREISDDSRLMFRATLRRQETVRRIQDSTESVSANDTVSSEVERAGDMHVQLRMLASKWTGGRIVKDPMAPASDEIFNVHEIDHVPDIPILLNSDGTPLGMTVPQDDAVKTEQPGTPNQQANNEGTTYTKISTFDVPSTTAKPALGATSQIHDSVENAEKPQISAQPDVSHLEEDFPALLGQQNVLDDLSLSGLLSHSDSKNNVQNHGDNSAINPVTTLLSPDQILQIADPVDQLPALFSQGLGQSNHTSPDTILLNENGTAALNETNNPDDLFKPNVESSTEKRKATEISPSSTQRPKVTESVSFTEVKRPPQDTTHQSTSTTQWLKFPDQSASSMHDAMSSFPGDQTSGTSLMTRLPVVTQMYASTQRLTTTSRPQETAIDNFERISTIEERISTKNVEALDFTNRRTTTPMTTLSDKNELVKVPTITYDAPSGNKKDDIEVDKEELAINHIISILNNTKPGSGTTIPTPNSSIHKWVSIDETSKPSLVRISTRAPPVPGPTTAQSFPYTFYKPVQSSNYYNYETVPTHSTTFASYPTSNSHSSRPSTLSTLASAGTSDYSVKTTTNPPAPTVIVLGPLGTEFATETSQKIATKRPASETVGSSTTAFKPATGSVRPSPLTTRKPSVSTTITHNISTVISNVATNNVVSTSFFSVNVKDGTTSKPMVNSSYSTQSVVTETELETENFEKLSTRRPTIWTTLSSWSGKPSFHLRPSTPSSVFPNENLTPINTVVFKDPTSSTMTDIKATTVPPHCDEETAAPDDLINFPPVRNPNLNISAPISQQEKPTIFETFNNTGYPDIEIISENDIPTPTFVDDDVFTNKVDSFVNTIVQSLQGNFQDLKEIVYNRVNATPAAISNQASTVTRRPATTTKKPVRKPATTTKPSYITTKKPVTTKRPINRPTTLKPSVSEKPVRPSKPTTTKPKPTAASGATTKRPQVTTKRTRPTRRPTTTLATSTEAIVAEEEETSIANAVETTSPQITSSSDFRSQCGIRPLIKSGRIVGGKAATFGEWPWQVLVREATWLGLFTKNKCGGVLITDKYVITAAHCQPGFLATLVAVFGEFDLSGELEEKRSVTRNVRRVIVNRGYNPTTFESDLALLELESPIQFDVHIVPICMPDDGIDFTGRMATVTGWGRLKYNGGVPSVLQEVQVPIIKNSVCQEMFQTGGHSKLILDSFLCAGYANGQKDSCEGDSGGPLVMQRPDGRWFLVGTVSHGITCAAPYLPGVYMRTTSSDSGMRQKMYTCVALVIALTSTMHLGVEAWGGLFNRFSPEMLSNLGYGSHGDHMSKTGLYQRPLASSYGYSYDSLEEVVPCYERRCTANEHCCSSFICVNVDGDVGHCVFELGQKQGELCRNDNDCETGLMCAEVAGSETRSCQPPVTSNKLYSLFVFQRSSSMHRTSCNGPNKICRPVHF</sequence>
<feature type="domain" description="Peptidase S1" evidence="8">
    <location>
        <begin position="2821"/>
        <end position="3083"/>
    </location>
</feature>
<dbReference type="InterPro" id="IPR001254">
    <property type="entry name" value="Trypsin_dom"/>
</dbReference>
<feature type="compositionally biased region" description="Low complexity" evidence="6">
    <location>
        <begin position="2132"/>
        <end position="2141"/>
    </location>
</feature>
<feature type="compositionally biased region" description="Low complexity" evidence="6">
    <location>
        <begin position="853"/>
        <end position="907"/>
    </location>
</feature>
<feature type="compositionally biased region" description="Low complexity" evidence="6">
    <location>
        <begin position="1381"/>
        <end position="1406"/>
    </location>
</feature>
<dbReference type="SMART" id="SM00494">
    <property type="entry name" value="ChtBD2"/>
    <property type="match status" value="11"/>
</dbReference>
<feature type="region of interest" description="Disordered" evidence="6">
    <location>
        <begin position="1086"/>
        <end position="1114"/>
    </location>
</feature>
<dbReference type="PROSITE" id="PS50240">
    <property type="entry name" value="TRYPSIN_DOM"/>
    <property type="match status" value="2"/>
</dbReference>
<feature type="region of interest" description="Disordered" evidence="6">
    <location>
        <begin position="1035"/>
        <end position="1071"/>
    </location>
</feature>
<feature type="compositionally biased region" description="Low complexity" evidence="6">
    <location>
        <begin position="1202"/>
        <end position="1243"/>
    </location>
</feature>
<feature type="domain" description="Chitin-binding type-2" evidence="9">
    <location>
        <begin position="584"/>
        <end position="642"/>
    </location>
</feature>
<dbReference type="Proteomes" id="UP000655588">
    <property type="component" value="Unassembled WGS sequence"/>
</dbReference>
<dbReference type="PROSITE" id="PS50940">
    <property type="entry name" value="CHIT_BIND_II"/>
    <property type="match status" value="10"/>
</dbReference>
<dbReference type="SMART" id="SM00020">
    <property type="entry name" value="Tryp_SPc"/>
    <property type="match status" value="2"/>
</dbReference>
<evidence type="ECO:0000313" key="11">
    <source>
        <dbReference type="Proteomes" id="UP000655588"/>
    </source>
</evidence>
<feature type="compositionally biased region" description="Polar residues" evidence="6">
    <location>
        <begin position="1061"/>
        <end position="1071"/>
    </location>
</feature>
<feature type="compositionally biased region" description="Polar residues" evidence="6">
    <location>
        <begin position="2698"/>
        <end position="2711"/>
    </location>
</feature>
<dbReference type="FunFam" id="2.40.10.10:FF:000006">
    <property type="entry name" value="Serine proteinase stubble"/>
    <property type="match status" value="1"/>
</dbReference>
<dbReference type="SUPFAM" id="SSF57625">
    <property type="entry name" value="Invertebrate chitin-binding proteins"/>
    <property type="match status" value="10"/>
</dbReference>
<keyword evidence="4" id="KW-1015">Disulfide bond</keyword>
<comment type="caution">
    <text evidence="10">The sequence shown here is derived from an EMBL/GenBank/DDBJ whole genome shotgun (WGS) entry which is preliminary data.</text>
</comment>
<feature type="compositionally biased region" description="Polar residues" evidence="6">
    <location>
        <begin position="1132"/>
        <end position="1145"/>
    </location>
</feature>
<feature type="domain" description="Chitin-binding type-2" evidence="9">
    <location>
        <begin position="353"/>
        <end position="398"/>
    </location>
</feature>
<dbReference type="CDD" id="cd00190">
    <property type="entry name" value="Tryp_SPc"/>
    <property type="match status" value="2"/>
</dbReference>
<feature type="region of interest" description="Disordered" evidence="6">
    <location>
        <begin position="1127"/>
        <end position="1243"/>
    </location>
</feature>
<dbReference type="SUPFAM" id="SSF50494">
    <property type="entry name" value="Trypsin-like serine proteases"/>
    <property type="match status" value="2"/>
</dbReference>
<feature type="domain" description="Chitin-binding type-2" evidence="9">
    <location>
        <begin position="514"/>
        <end position="572"/>
    </location>
</feature>
<feature type="domain" description="Chitin-binding type-2" evidence="9">
    <location>
        <begin position="128"/>
        <end position="184"/>
    </location>
</feature>
<feature type="domain" description="Chitin-binding type-2" evidence="9">
    <location>
        <begin position="202"/>
        <end position="258"/>
    </location>
</feature>
<feature type="region of interest" description="Disordered" evidence="6">
    <location>
        <begin position="21"/>
        <end position="55"/>
    </location>
</feature>
<keyword evidence="11" id="KW-1185">Reference proteome</keyword>
<dbReference type="InterPro" id="IPR043504">
    <property type="entry name" value="Peptidase_S1_PA_chymotrypsin"/>
</dbReference>
<dbReference type="GO" id="GO:0008061">
    <property type="term" value="F:chitin binding"/>
    <property type="evidence" value="ECO:0007669"/>
    <property type="project" value="InterPro"/>
</dbReference>
<feature type="region of interest" description="Disordered" evidence="6">
    <location>
        <begin position="1784"/>
        <end position="1816"/>
    </location>
</feature>
<feature type="transmembrane region" description="Helical" evidence="7">
    <location>
        <begin position="3065"/>
        <end position="3086"/>
    </location>
</feature>
<evidence type="ECO:0000256" key="1">
    <source>
        <dbReference type="ARBA" id="ARBA00022670"/>
    </source>
</evidence>
<keyword evidence="1 5" id="KW-0645">Protease</keyword>
<evidence type="ECO:0000256" key="2">
    <source>
        <dbReference type="ARBA" id="ARBA00022801"/>
    </source>
</evidence>
<feature type="region of interest" description="Disordered" evidence="6">
    <location>
        <begin position="2079"/>
        <end position="2141"/>
    </location>
</feature>
<dbReference type="InterPro" id="IPR001314">
    <property type="entry name" value="Peptidase_S1A"/>
</dbReference>
<dbReference type="PANTHER" id="PTHR24253:SF145">
    <property type="entry name" value="SERINE PROTEASE FILZIG"/>
    <property type="match status" value="1"/>
</dbReference>
<dbReference type="PROSITE" id="PS00134">
    <property type="entry name" value="TRYPSIN_HIS"/>
    <property type="match status" value="1"/>
</dbReference>
<feature type="domain" description="Chitin-binding type-2" evidence="9">
    <location>
        <begin position="778"/>
        <end position="850"/>
    </location>
</feature>
<dbReference type="InterPro" id="IPR018114">
    <property type="entry name" value="TRYPSIN_HIS"/>
</dbReference>
<feature type="compositionally biased region" description="Acidic residues" evidence="6">
    <location>
        <begin position="24"/>
        <end position="40"/>
    </location>
</feature>
<evidence type="ECO:0000259" key="9">
    <source>
        <dbReference type="PROSITE" id="PS50940"/>
    </source>
</evidence>
<feature type="transmembrane region" description="Helical" evidence="7">
    <location>
        <begin position="3027"/>
        <end position="3044"/>
    </location>
</feature>
<feature type="compositionally biased region" description="Basic and acidic residues" evidence="6">
    <location>
        <begin position="1543"/>
        <end position="1567"/>
    </location>
</feature>
<dbReference type="InterPro" id="IPR033116">
    <property type="entry name" value="TRYPSIN_SER"/>
</dbReference>
<feature type="region of interest" description="Disordered" evidence="6">
    <location>
        <begin position="1305"/>
        <end position="1406"/>
    </location>
</feature>
<feature type="compositionally biased region" description="Polar residues" evidence="6">
    <location>
        <begin position="2676"/>
        <end position="2691"/>
    </location>
</feature>
<proteinExistence type="predicted"/>
<feature type="domain" description="Chitin-binding type-2" evidence="9">
    <location>
        <begin position="273"/>
        <end position="329"/>
    </location>
</feature>